<feature type="region of interest" description="Disordered" evidence="10">
    <location>
        <begin position="416"/>
        <end position="557"/>
    </location>
</feature>
<feature type="compositionally biased region" description="Polar residues" evidence="10">
    <location>
        <begin position="434"/>
        <end position="443"/>
    </location>
</feature>
<dbReference type="GO" id="GO:0045944">
    <property type="term" value="P:positive regulation of transcription by RNA polymerase II"/>
    <property type="evidence" value="ECO:0007669"/>
    <property type="project" value="TreeGrafter"/>
</dbReference>
<evidence type="ECO:0000256" key="9">
    <source>
        <dbReference type="PROSITE-ProRule" id="PRU00094"/>
    </source>
</evidence>
<feature type="domain" description="GATA-type" evidence="11">
    <location>
        <begin position="272"/>
        <end position="325"/>
    </location>
</feature>
<feature type="region of interest" description="Disordered" evidence="10">
    <location>
        <begin position="141"/>
        <end position="175"/>
    </location>
</feature>
<evidence type="ECO:0000313" key="13">
    <source>
        <dbReference type="Proteomes" id="UP000664521"/>
    </source>
</evidence>
<feature type="compositionally biased region" description="Polar residues" evidence="10">
    <location>
        <begin position="469"/>
        <end position="478"/>
    </location>
</feature>
<dbReference type="PANTHER" id="PTHR10071">
    <property type="entry name" value="TRANSCRIPTION FACTOR GATA FAMILY MEMBER"/>
    <property type="match status" value="1"/>
</dbReference>
<keyword evidence="6" id="KW-0805">Transcription regulation</keyword>
<feature type="compositionally biased region" description="Basic and acidic residues" evidence="10">
    <location>
        <begin position="1"/>
        <end position="11"/>
    </location>
</feature>
<dbReference type="PROSITE" id="PS00344">
    <property type="entry name" value="GATA_ZN_FINGER_1"/>
    <property type="match status" value="2"/>
</dbReference>
<feature type="compositionally biased region" description="Low complexity" evidence="10">
    <location>
        <begin position="479"/>
        <end position="493"/>
    </location>
</feature>
<dbReference type="SUPFAM" id="SSF57716">
    <property type="entry name" value="Glucocorticoid receptor-like (DNA-binding domain)"/>
    <property type="match status" value="2"/>
</dbReference>
<evidence type="ECO:0000259" key="11">
    <source>
        <dbReference type="PROSITE" id="PS50114"/>
    </source>
</evidence>
<evidence type="ECO:0000256" key="8">
    <source>
        <dbReference type="ARBA" id="ARBA00023242"/>
    </source>
</evidence>
<gene>
    <name evidence="12" type="primary">CIR1</name>
    <name evidence="12" type="ORF">HETSPECPRED_003143</name>
</gene>
<sequence length="586" mass="64087">MDPLSETERMAEQSLSQQSSGISPSDFEVSEPQVQDSQGRRESGGGRDGDNGGPDMSPDLASRLHEELNPNTTQSELEAESRCSSSQEQNAESQYSPINVAPVNGQMCSNCRTTSTPLWRRSPTGSTICNACGLYYKARNTSRPTNLKRPPSTSASRPSSDVDTGDYQRSLSPSAIDNATQAGRATYVAASQVPSGTCPGEGRCNGTGGASGCNGCPAYNNRVSKTTQVSITHLPPRSDDNGQTQPTGPSHEETSPRSAAQEIPQQMAHNTTNLVLSCQNCGTTITPLWRRDVGGRTICNACGLYHKLHGVHRPVGMKKSIIKRRKRVVPAAQEQSPNVSTQAAFPATDHNDTHFSEKVSQELPEMQVQRNNSTPEARPGESVDLNLRFRTQKYDYQPQYEPPPIGVDFTGYQLEQNRRASQQQQQRSPLPGTQEPTPTSAPETQYPPALGPLPPAHARKRSFSKTDSDNMPSPSTPDSSRANRLSSISSILNPQQRSGEELPIDPSLGSLNQQHRHSIATSQHQLHHPQLPLPYPEMRSRSVGNGDPGGWGERMERKARLKREAEEMREMLKVKERELEALDVEG</sequence>
<reference evidence="12" key="1">
    <citation type="submission" date="2021-03" db="EMBL/GenBank/DDBJ databases">
        <authorList>
            <person name="Tagirdzhanova G."/>
        </authorList>
    </citation>
    <scope>NUCLEOTIDE SEQUENCE</scope>
</reference>
<dbReference type="Pfam" id="PF00320">
    <property type="entry name" value="GATA"/>
    <property type="match status" value="2"/>
</dbReference>
<evidence type="ECO:0000256" key="2">
    <source>
        <dbReference type="ARBA" id="ARBA00022723"/>
    </source>
</evidence>
<feature type="compositionally biased region" description="Basic and acidic residues" evidence="10">
    <location>
        <begin position="38"/>
        <end position="50"/>
    </location>
</feature>
<evidence type="ECO:0000256" key="4">
    <source>
        <dbReference type="ARBA" id="ARBA00022771"/>
    </source>
</evidence>
<keyword evidence="7" id="KW-0804">Transcription</keyword>
<keyword evidence="5" id="KW-0862">Zinc</keyword>
<dbReference type="GO" id="GO:0005634">
    <property type="term" value="C:nucleus"/>
    <property type="evidence" value="ECO:0007669"/>
    <property type="project" value="UniProtKB-SubCell"/>
</dbReference>
<evidence type="ECO:0000256" key="7">
    <source>
        <dbReference type="ARBA" id="ARBA00023163"/>
    </source>
</evidence>
<feature type="region of interest" description="Disordered" evidence="10">
    <location>
        <begin position="232"/>
        <end position="260"/>
    </location>
</feature>
<evidence type="ECO:0000256" key="3">
    <source>
        <dbReference type="ARBA" id="ARBA00022737"/>
    </source>
</evidence>
<keyword evidence="8" id="KW-0539">Nucleus</keyword>
<evidence type="ECO:0000256" key="1">
    <source>
        <dbReference type="ARBA" id="ARBA00004123"/>
    </source>
</evidence>
<evidence type="ECO:0000256" key="10">
    <source>
        <dbReference type="SAM" id="MobiDB-lite"/>
    </source>
</evidence>
<dbReference type="CDD" id="cd00202">
    <property type="entry name" value="ZnF_GATA"/>
    <property type="match status" value="2"/>
</dbReference>
<feature type="domain" description="GATA-type" evidence="11">
    <location>
        <begin position="102"/>
        <end position="157"/>
    </location>
</feature>
<feature type="compositionally biased region" description="Low complexity" evidence="10">
    <location>
        <begin position="13"/>
        <end position="25"/>
    </location>
</feature>
<keyword evidence="4 9" id="KW-0863">Zinc-finger</keyword>
<comment type="subcellular location">
    <subcellularLocation>
        <location evidence="1">Nucleus</location>
    </subcellularLocation>
</comment>
<accession>A0A8H3F7S1</accession>
<keyword evidence="2" id="KW-0479">Metal-binding</keyword>
<feature type="compositionally biased region" description="Low complexity" evidence="10">
    <location>
        <begin position="416"/>
        <end position="427"/>
    </location>
</feature>
<dbReference type="FunFam" id="3.30.50.10:FF:000007">
    <property type="entry name" value="Nitrogen regulatory AreA, N-terminal"/>
    <property type="match status" value="1"/>
</dbReference>
<dbReference type="OrthoDB" id="515401at2759"/>
<feature type="compositionally biased region" description="Low complexity" evidence="10">
    <location>
        <begin position="149"/>
        <end position="159"/>
    </location>
</feature>
<dbReference type="GO" id="GO:0000122">
    <property type="term" value="P:negative regulation of transcription by RNA polymerase II"/>
    <property type="evidence" value="ECO:0007669"/>
    <property type="project" value="TreeGrafter"/>
</dbReference>
<dbReference type="InterPro" id="IPR000679">
    <property type="entry name" value="Znf_GATA"/>
</dbReference>
<dbReference type="PRINTS" id="PR00619">
    <property type="entry name" value="GATAZNFINGER"/>
</dbReference>
<dbReference type="FunFam" id="3.30.50.10:FF:000039">
    <property type="entry name" value="Siderophore transcription factor SreA"/>
    <property type="match status" value="1"/>
</dbReference>
<dbReference type="GO" id="GO:0008270">
    <property type="term" value="F:zinc ion binding"/>
    <property type="evidence" value="ECO:0007669"/>
    <property type="project" value="UniProtKB-KW"/>
</dbReference>
<name>A0A8H3F7S1_9LECA</name>
<dbReference type="Proteomes" id="UP000664521">
    <property type="component" value="Unassembled WGS sequence"/>
</dbReference>
<organism evidence="12 13">
    <name type="scientific">Heterodermia speciosa</name>
    <dbReference type="NCBI Taxonomy" id="116794"/>
    <lineage>
        <taxon>Eukaryota</taxon>
        <taxon>Fungi</taxon>
        <taxon>Dikarya</taxon>
        <taxon>Ascomycota</taxon>
        <taxon>Pezizomycotina</taxon>
        <taxon>Lecanoromycetes</taxon>
        <taxon>OSLEUM clade</taxon>
        <taxon>Lecanoromycetidae</taxon>
        <taxon>Caliciales</taxon>
        <taxon>Physciaceae</taxon>
        <taxon>Heterodermia</taxon>
    </lineage>
</organism>
<feature type="compositionally biased region" description="Polar residues" evidence="10">
    <location>
        <begin position="69"/>
        <end position="97"/>
    </location>
</feature>
<dbReference type="InterPro" id="IPR013088">
    <property type="entry name" value="Znf_NHR/GATA"/>
</dbReference>
<dbReference type="EMBL" id="CAJPDS010000019">
    <property type="protein sequence ID" value="CAF9917128.1"/>
    <property type="molecule type" value="Genomic_DNA"/>
</dbReference>
<comment type="caution">
    <text evidence="12">The sequence shown here is derived from an EMBL/GenBank/DDBJ whole genome shotgun (WGS) entry which is preliminary data.</text>
</comment>
<keyword evidence="3" id="KW-0677">Repeat</keyword>
<dbReference type="Gene3D" id="3.30.50.10">
    <property type="entry name" value="Erythroid Transcription Factor GATA-1, subunit A"/>
    <property type="match status" value="2"/>
</dbReference>
<dbReference type="InterPro" id="IPR039355">
    <property type="entry name" value="Transcription_factor_GATA"/>
</dbReference>
<dbReference type="PANTHER" id="PTHR10071:SF335">
    <property type="entry name" value="IRON-SENSING TRANSCRIPTIONAL REPRESSOR-RELATED"/>
    <property type="match status" value="1"/>
</dbReference>
<dbReference type="PROSITE" id="PS50114">
    <property type="entry name" value="GATA_ZN_FINGER_2"/>
    <property type="match status" value="2"/>
</dbReference>
<evidence type="ECO:0000313" key="12">
    <source>
        <dbReference type="EMBL" id="CAF9917128.1"/>
    </source>
</evidence>
<dbReference type="GO" id="GO:0000978">
    <property type="term" value="F:RNA polymerase II cis-regulatory region sequence-specific DNA binding"/>
    <property type="evidence" value="ECO:0007669"/>
    <property type="project" value="TreeGrafter"/>
</dbReference>
<keyword evidence="13" id="KW-1185">Reference proteome</keyword>
<dbReference type="SMART" id="SM00401">
    <property type="entry name" value="ZnF_GATA"/>
    <property type="match status" value="2"/>
</dbReference>
<dbReference type="AlphaFoldDB" id="A0A8H3F7S1"/>
<evidence type="ECO:0000256" key="5">
    <source>
        <dbReference type="ARBA" id="ARBA00022833"/>
    </source>
</evidence>
<proteinExistence type="predicted"/>
<dbReference type="GO" id="GO:0034757">
    <property type="term" value="P:negative regulation of iron ion transport"/>
    <property type="evidence" value="ECO:0007669"/>
    <property type="project" value="UniProtKB-ARBA"/>
</dbReference>
<dbReference type="GO" id="GO:0006879">
    <property type="term" value="P:intracellular iron ion homeostasis"/>
    <property type="evidence" value="ECO:0007669"/>
    <property type="project" value="UniProtKB-ARBA"/>
</dbReference>
<protein>
    <submittedName>
        <fullName evidence="12">Electron transfer flavoprotein subunit</fullName>
    </submittedName>
</protein>
<feature type="region of interest" description="Disordered" evidence="10">
    <location>
        <begin position="1"/>
        <end position="105"/>
    </location>
</feature>
<evidence type="ECO:0000256" key="6">
    <source>
        <dbReference type="ARBA" id="ARBA00023015"/>
    </source>
</evidence>
<dbReference type="GO" id="GO:0000981">
    <property type="term" value="F:DNA-binding transcription factor activity, RNA polymerase II-specific"/>
    <property type="evidence" value="ECO:0007669"/>
    <property type="project" value="TreeGrafter"/>
</dbReference>